<dbReference type="InterPro" id="IPR000210">
    <property type="entry name" value="BTB/POZ_dom"/>
</dbReference>
<protein>
    <recommendedName>
        <fullName evidence="1">BTB domain-containing protein</fullName>
    </recommendedName>
</protein>
<keyword evidence="3" id="KW-1185">Reference proteome</keyword>
<dbReference type="Gene3D" id="3.30.710.10">
    <property type="entry name" value="Potassium Channel Kv1.1, Chain A"/>
    <property type="match status" value="1"/>
</dbReference>
<dbReference type="EMBL" id="WHVB01000010">
    <property type="protein sequence ID" value="KAF8478985.1"/>
    <property type="molecule type" value="Genomic_DNA"/>
</dbReference>
<dbReference type="PROSITE" id="PS50097">
    <property type="entry name" value="BTB"/>
    <property type="match status" value="1"/>
</dbReference>
<dbReference type="SMART" id="SM00225">
    <property type="entry name" value="BTB"/>
    <property type="match status" value="1"/>
</dbReference>
<dbReference type="SUPFAM" id="SSF54695">
    <property type="entry name" value="POZ domain"/>
    <property type="match status" value="1"/>
</dbReference>
<gene>
    <name evidence="2" type="ORF">DFH94DRAFT_632199</name>
</gene>
<proteinExistence type="predicted"/>
<evidence type="ECO:0000259" key="1">
    <source>
        <dbReference type="PROSITE" id="PS50097"/>
    </source>
</evidence>
<name>A0A9P5T7N1_9AGAM</name>
<comment type="caution">
    <text evidence="2">The sequence shown here is derived from an EMBL/GenBank/DDBJ whole genome shotgun (WGS) entry which is preliminary data.</text>
</comment>
<dbReference type="OrthoDB" id="2593747at2759"/>
<accession>A0A9P5T7N1</accession>
<sequence length="338" mass="38641">MIAPSQQHSTPSNVPTVCRHREYYFADGDVIFRVENVVFCVHKYFFHRESSYFQSLFRSPSIPCNGTPGSSETNPIVLKDAASEAFAGLCWVFYNPKYSIYTTTVDKWTEILALAQRWVFKEVEQLCIRELQKLSIPPIEKIQIYQAFHIDRSLLAESFAELTLRPEPLSLEEGNKLGIETALRIAQARELSRGTNSRTRASVVRLNDAELRSVIQNAFGLGEEAFFDFAVDDSFRFMRTLQGTLLTYFVIRRRVRHQQPPHLIPPQARKHKRESEIKEIVATGSGLCQEVCPDCVSSIASEDNSHSQYLGRVFCRCHACCTPVILRFLYHISLIVEP</sequence>
<evidence type="ECO:0000313" key="3">
    <source>
        <dbReference type="Proteomes" id="UP000759537"/>
    </source>
</evidence>
<organism evidence="2 3">
    <name type="scientific">Russula ochroleuca</name>
    <dbReference type="NCBI Taxonomy" id="152965"/>
    <lineage>
        <taxon>Eukaryota</taxon>
        <taxon>Fungi</taxon>
        <taxon>Dikarya</taxon>
        <taxon>Basidiomycota</taxon>
        <taxon>Agaricomycotina</taxon>
        <taxon>Agaricomycetes</taxon>
        <taxon>Russulales</taxon>
        <taxon>Russulaceae</taxon>
        <taxon>Russula</taxon>
    </lineage>
</organism>
<dbReference type="Pfam" id="PF00651">
    <property type="entry name" value="BTB"/>
    <property type="match status" value="1"/>
</dbReference>
<dbReference type="InterPro" id="IPR011333">
    <property type="entry name" value="SKP1/BTB/POZ_sf"/>
</dbReference>
<dbReference type="Proteomes" id="UP000759537">
    <property type="component" value="Unassembled WGS sequence"/>
</dbReference>
<feature type="domain" description="BTB" evidence="1">
    <location>
        <begin position="28"/>
        <end position="102"/>
    </location>
</feature>
<reference evidence="2" key="1">
    <citation type="submission" date="2019-10" db="EMBL/GenBank/DDBJ databases">
        <authorList>
            <consortium name="DOE Joint Genome Institute"/>
            <person name="Kuo A."/>
            <person name="Miyauchi S."/>
            <person name="Kiss E."/>
            <person name="Drula E."/>
            <person name="Kohler A."/>
            <person name="Sanchez-Garcia M."/>
            <person name="Andreopoulos B."/>
            <person name="Barry K.W."/>
            <person name="Bonito G."/>
            <person name="Buee M."/>
            <person name="Carver A."/>
            <person name="Chen C."/>
            <person name="Cichocki N."/>
            <person name="Clum A."/>
            <person name="Culley D."/>
            <person name="Crous P.W."/>
            <person name="Fauchery L."/>
            <person name="Girlanda M."/>
            <person name="Hayes R."/>
            <person name="Keri Z."/>
            <person name="LaButti K."/>
            <person name="Lipzen A."/>
            <person name="Lombard V."/>
            <person name="Magnuson J."/>
            <person name="Maillard F."/>
            <person name="Morin E."/>
            <person name="Murat C."/>
            <person name="Nolan M."/>
            <person name="Ohm R."/>
            <person name="Pangilinan J."/>
            <person name="Pereira M."/>
            <person name="Perotto S."/>
            <person name="Peter M."/>
            <person name="Riley R."/>
            <person name="Sitrit Y."/>
            <person name="Stielow B."/>
            <person name="Szollosi G."/>
            <person name="Zifcakova L."/>
            <person name="Stursova M."/>
            <person name="Spatafora J.W."/>
            <person name="Tedersoo L."/>
            <person name="Vaario L.-M."/>
            <person name="Yamada A."/>
            <person name="Yan M."/>
            <person name="Wang P."/>
            <person name="Xu J."/>
            <person name="Bruns T."/>
            <person name="Baldrian P."/>
            <person name="Vilgalys R."/>
            <person name="Henrissat B."/>
            <person name="Grigoriev I.V."/>
            <person name="Hibbett D."/>
            <person name="Nagy L.G."/>
            <person name="Martin F.M."/>
        </authorList>
    </citation>
    <scope>NUCLEOTIDE SEQUENCE</scope>
    <source>
        <strain evidence="2">Prilba</strain>
    </source>
</reference>
<dbReference type="AlphaFoldDB" id="A0A9P5T7N1"/>
<evidence type="ECO:0000313" key="2">
    <source>
        <dbReference type="EMBL" id="KAF8478985.1"/>
    </source>
</evidence>
<reference evidence="2" key="2">
    <citation type="journal article" date="2020" name="Nat. Commun.">
        <title>Large-scale genome sequencing of mycorrhizal fungi provides insights into the early evolution of symbiotic traits.</title>
        <authorList>
            <person name="Miyauchi S."/>
            <person name="Kiss E."/>
            <person name="Kuo A."/>
            <person name="Drula E."/>
            <person name="Kohler A."/>
            <person name="Sanchez-Garcia M."/>
            <person name="Morin E."/>
            <person name="Andreopoulos B."/>
            <person name="Barry K.W."/>
            <person name="Bonito G."/>
            <person name="Buee M."/>
            <person name="Carver A."/>
            <person name="Chen C."/>
            <person name="Cichocki N."/>
            <person name="Clum A."/>
            <person name="Culley D."/>
            <person name="Crous P.W."/>
            <person name="Fauchery L."/>
            <person name="Girlanda M."/>
            <person name="Hayes R.D."/>
            <person name="Keri Z."/>
            <person name="LaButti K."/>
            <person name="Lipzen A."/>
            <person name="Lombard V."/>
            <person name="Magnuson J."/>
            <person name="Maillard F."/>
            <person name="Murat C."/>
            <person name="Nolan M."/>
            <person name="Ohm R.A."/>
            <person name="Pangilinan J."/>
            <person name="Pereira M.F."/>
            <person name="Perotto S."/>
            <person name="Peter M."/>
            <person name="Pfister S."/>
            <person name="Riley R."/>
            <person name="Sitrit Y."/>
            <person name="Stielow J.B."/>
            <person name="Szollosi G."/>
            <person name="Zifcakova L."/>
            <person name="Stursova M."/>
            <person name="Spatafora J.W."/>
            <person name="Tedersoo L."/>
            <person name="Vaario L.M."/>
            <person name="Yamada A."/>
            <person name="Yan M."/>
            <person name="Wang P."/>
            <person name="Xu J."/>
            <person name="Bruns T."/>
            <person name="Baldrian P."/>
            <person name="Vilgalys R."/>
            <person name="Dunand C."/>
            <person name="Henrissat B."/>
            <person name="Grigoriev I.V."/>
            <person name="Hibbett D."/>
            <person name="Nagy L.G."/>
            <person name="Martin F.M."/>
        </authorList>
    </citation>
    <scope>NUCLEOTIDE SEQUENCE</scope>
    <source>
        <strain evidence="2">Prilba</strain>
    </source>
</reference>